<protein>
    <submittedName>
        <fullName evidence="2">Uncharacterized protein</fullName>
    </submittedName>
</protein>
<sequence>MAFNDVHDVLPSGLRQPSPTRPAR</sequence>
<reference evidence="2" key="1">
    <citation type="submission" date="2018-05" db="EMBL/GenBank/DDBJ databases">
        <authorList>
            <person name="Lanie J.A."/>
            <person name="Ng W.-L."/>
            <person name="Kazmierczak K.M."/>
            <person name="Andrzejewski T.M."/>
            <person name="Davidsen T.M."/>
            <person name="Wayne K.J."/>
            <person name="Tettelin H."/>
            <person name="Glass J.I."/>
            <person name="Rusch D."/>
            <person name="Podicherti R."/>
            <person name="Tsui H.-C.T."/>
            <person name="Winkler M.E."/>
        </authorList>
    </citation>
    <scope>NUCLEOTIDE SEQUENCE</scope>
</reference>
<gene>
    <name evidence="2" type="ORF">METZ01_LOCUS480195</name>
</gene>
<evidence type="ECO:0000256" key="1">
    <source>
        <dbReference type="SAM" id="MobiDB-lite"/>
    </source>
</evidence>
<accession>A0A383C592</accession>
<name>A0A383C592_9ZZZZ</name>
<organism evidence="2">
    <name type="scientific">marine metagenome</name>
    <dbReference type="NCBI Taxonomy" id="408172"/>
    <lineage>
        <taxon>unclassified sequences</taxon>
        <taxon>metagenomes</taxon>
        <taxon>ecological metagenomes</taxon>
    </lineage>
</organism>
<dbReference type="EMBL" id="UINC01205943">
    <property type="protein sequence ID" value="SVE27341.1"/>
    <property type="molecule type" value="Genomic_DNA"/>
</dbReference>
<dbReference type="AlphaFoldDB" id="A0A383C592"/>
<feature type="region of interest" description="Disordered" evidence="1">
    <location>
        <begin position="1"/>
        <end position="24"/>
    </location>
</feature>
<evidence type="ECO:0000313" key="2">
    <source>
        <dbReference type="EMBL" id="SVE27341.1"/>
    </source>
</evidence>
<proteinExistence type="predicted"/>